<comment type="caution">
    <text evidence="2">The sequence shown here is derived from an EMBL/GenBank/DDBJ whole genome shotgun (WGS) entry which is preliminary data.</text>
</comment>
<protein>
    <submittedName>
        <fullName evidence="2">Uncharacterized protein</fullName>
    </submittedName>
</protein>
<feature type="region of interest" description="Disordered" evidence="1">
    <location>
        <begin position="64"/>
        <end position="143"/>
    </location>
</feature>
<organism evidence="2 3">
    <name type="scientific">Amblyomma americanum</name>
    <name type="common">Lone star tick</name>
    <dbReference type="NCBI Taxonomy" id="6943"/>
    <lineage>
        <taxon>Eukaryota</taxon>
        <taxon>Metazoa</taxon>
        <taxon>Ecdysozoa</taxon>
        <taxon>Arthropoda</taxon>
        <taxon>Chelicerata</taxon>
        <taxon>Arachnida</taxon>
        <taxon>Acari</taxon>
        <taxon>Parasitiformes</taxon>
        <taxon>Ixodida</taxon>
        <taxon>Ixodoidea</taxon>
        <taxon>Ixodidae</taxon>
        <taxon>Amblyomminae</taxon>
        <taxon>Amblyomma</taxon>
    </lineage>
</organism>
<evidence type="ECO:0000313" key="3">
    <source>
        <dbReference type="Proteomes" id="UP001321473"/>
    </source>
</evidence>
<keyword evidence="3" id="KW-1185">Reference proteome</keyword>
<dbReference type="Proteomes" id="UP001321473">
    <property type="component" value="Unassembled WGS sequence"/>
</dbReference>
<dbReference type="AlphaFoldDB" id="A0AAQ4E759"/>
<feature type="region of interest" description="Disordered" evidence="1">
    <location>
        <begin position="1"/>
        <end position="40"/>
    </location>
</feature>
<evidence type="ECO:0000256" key="1">
    <source>
        <dbReference type="SAM" id="MobiDB-lite"/>
    </source>
</evidence>
<reference evidence="2 3" key="1">
    <citation type="journal article" date="2023" name="Arcadia Sci">
        <title>De novo assembly of a long-read Amblyomma americanum tick genome.</title>
        <authorList>
            <person name="Chou S."/>
            <person name="Poskanzer K.E."/>
            <person name="Rollins M."/>
            <person name="Thuy-Boun P.S."/>
        </authorList>
    </citation>
    <scope>NUCLEOTIDE SEQUENCE [LARGE SCALE GENOMIC DNA]</scope>
    <source>
        <strain evidence="2">F_SG_1</strain>
        <tissue evidence="2">Salivary glands</tissue>
    </source>
</reference>
<name>A0AAQ4E759_AMBAM</name>
<sequence length="170" mass="18409">MTPAKENMTPAEDHMTPAKDQMTPAKGQMTLPKGKMSPAKVEMSLAKEQMTPAKDHMMLAKEQMTPAKEQMTSAKEKMTLVTRHGATSTKGSSRENSDGCRAGGVHERPKMDSSEDTRDGCNVEGGDGLLIKGPRIDAGDDYGAGDRVRRVDGANRLFYCNVPGTVHAMR</sequence>
<gene>
    <name evidence="2" type="ORF">V5799_012968</name>
</gene>
<feature type="compositionally biased region" description="Basic and acidic residues" evidence="1">
    <location>
        <begin position="92"/>
        <end position="121"/>
    </location>
</feature>
<evidence type="ECO:0000313" key="2">
    <source>
        <dbReference type="EMBL" id="KAK8770567.1"/>
    </source>
</evidence>
<accession>A0AAQ4E759</accession>
<feature type="compositionally biased region" description="Basic and acidic residues" evidence="1">
    <location>
        <begin position="134"/>
        <end position="143"/>
    </location>
</feature>
<dbReference type="EMBL" id="JARKHS020020918">
    <property type="protein sequence ID" value="KAK8770567.1"/>
    <property type="molecule type" value="Genomic_DNA"/>
</dbReference>
<proteinExistence type="predicted"/>